<protein>
    <submittedName>
        <fullName evidence="1">Type II toxin-antitoxin system HicB family antitoxin</fullName>
    </submittedName>
</protein>
<dbReference type="SUPFAM" id="SSF47598">
    <property type="entry name" value="Ribbon-helix-helix"/>
    <property type="match status" value="1"/>
</dbReference>
<dbReference type="InterPro" id="IPR010985">
    <property type="entry name" value="Ribbon_hlx_hlx"/>
</dbReference>
<dbReference type="InterPro" id="IPR008651">
    <property type="entry name" value="Uncharacterised_HicB"/>
</dbReference>
<dbReference type="RefSeq" id="WP_102169252.1">
    <property type="nucleotide sequence ID" value="NZ_CP117296.1"/>
</dbReference>
<evidence type="ECO:0000313" key="1">
    <source>
        <dbReference type="EMBL" id="MBU9695546.1"/>
    </source>
</evidence>
<reference evidence="1 2" key="1">
    <citation type="submission" date="2021-06" db="EMBL/GenBank/DDBJ databases">
        <title>Limosilactobacillus angelus sp. nov., isolated from the human vagina.</title>
        <authorList>
            <person name="Chen Y.-S."/>
        </authorList>
    </citation>
    <scope>NUCLEOTIDE SEQUENCE [LARGE SCALE GENOMIC DNA]</scope>
    <source>
        <strain evidence="1 2">P5L02</strain>
    </source>
</reference>
<proteinExistence type="predicted"/>
<sequence>MKELLHYKDYYGTIEASLEDNVLYGKVVGIKGLLSYEGTTLAELEKDFKGVVDEYLNDCQRRGIKPQVSYKGNFNVRVTPKLHRDLVVYADQRDESLNSVVREAIEKMIY</sequence>
<dbReference type="EMBL" id="JAHPJJ010000014">
    <property type="protein sequence ID" value="MBU9695546.1"/>
    <property type="molecule type" value="Genomic_DNA"/>
</dbReference>
<name>A0ABS6IVK3_9LACO</name>
<evidence type="ECO:0000313" key="2">
    <source>
        <dbReference type="Proteomes" id="UP001196248"/>
    </source>
</evidence>
<gene>
    <name evidence="1" type="ORF">KSL82_06515</name>
</gene>
<organism evidence="1 2">
    <name type="scientific">Limosilactobacillus portuensis</name>
    <dbReference type="NCBI Taxonomy" id="2742601"/>
    <lineage>
        <taxon>Bacteria</taxon>
        <taxon>Bacillati</taxon>
        <taxon>Bacillota</taxon>
        <taxon>Bacilli</taxon>
        <taxon>Lactobacillales</taxon>
        <taxon>Lactobacillaceae</taxon>
        <taxon>Limosilactobacillus</taxon>
    </lineage>
</organism>
<dbReference type="SUPFAM" id="SSF143100">
    <property type="entry name" value="TTHA1013/TTHA0281-like"/>
    <property type="match status" value="1"/>
</dbReference>
<comment type="caution">
    <text evidence="1">The sequence shown here is derived from an EMBL/GenBank/DDBJ whole genome shotgun (WGS) entry which is preliminary data.</text>
</comment>
<dbReference type="InterPro" id="IPR035069">
    <property type="entry name" value="TTHA1013/TTHA0281-like"/>
</dbReference>
<keyword evidence="2" id="KW-1185">Reference proteome</keyword>
<accession>A0ABS6IVK3</accession>
<dbReference type="Pfam" id="PF05534">
    <property type="entry name" value="HicB"/>
    <property type="match status" value="1"/>
</dbReference>
<dbReference type="Proteomes" id="UP001196248">
    <property type="component" value="Unassembled WGS sequence"/>
</dbReference>